<dbReference type="InterPro" id="IPR014917">
    <property type="entry name" value="DUF1800"/>
</dbReference>
<evidence type="ECO:0000256" key="1">
    <source>
        <dbReference type="SAM" id="SignalP"/>
    </source>
</evidence>
<name>A0A318KY06_9NEIS</name>
<proteinExistence type="predicted"/>
<feature type="signal peptide" evidence="1">
    <location>
        <begin position="1"/>
        <end position="21"/>
    </location>
</feature>
<organism evidence="2 3">
    <name type="scientific">Rivihabitans pingtungensis</name>
    <dbReference type="NCBI Taxonomy" id="1054498"/>
    <lineage>
        <taxon>Bacteria</taxon>
        <taxon>Pseudomonadati</taxon>
        <taxon>Pseudomonadota</taxon>
        <taxon>Betaproteobacteria</taxon>
        <taxon>Neisseriales</taxon>
        <taxon>Aquaspirillaceae</taxon>
        <taxon>Rivihabitans</taxon>
    </lineage>
</organism>
<gene>
    <name evidence="2" type="ORF">DFR34_1017</name>
</gene>
<dbReference type="OrthoDB" id="9772295at2"/>
<dbReference type="Pfam" id="PF08811">
    <property type="entry name" value="DUF1800"/>
    <property type="match status" value="1"/>
</dbReference>
<accession>A0A318KY06</accession>
<keyword evidence="1" id="KW-0732">Signal</keyword>
<dbReference type="EMBL" id="QJKI01000001">
    <property type="protein sequence ID" value="PXX81778.1"/>
    <property type="molecule type" value="Genomic_DNA"/>
</dbReference>
<sequence length="502" mass="53951">MKQAMRVLGGVACMLATLTQAAGPLKLDTPMDAPLARAMLARWGYGATDASVAALTGQTPRAMVQRGWRAPSGVAPAVRTALDALADAPPLAERWAQYGPVRVQEARKAQDIPLVQSMARQGNAMKSATVQRRLLMMANSDNPAHEVLLAFWLNHFSVYLHKGQLPWLVDDYASRIEAAMADDRFESLLRAAFYHTAMQGYLDNINSTAPDSELGRRGRTGLNENLARELLELHTLGVGGGYQQADVEATARLISGVSAPDLGTADALADGGFALDPRRRGEGSVQVLGQTYALADGRAAMDALLHRLALHPATARHVSRKLAQRFVGDTPPAALVERMAQAYVQSGGRLSPALWVMLASPAFADSLLKQRMFRLPQDYVLATARAVCQDAPITHAEPLLNMLQAMGQAPFLRLTPDGYPQNAGEWQTALGMALRVQLAQALAQRQWRLTGPADAAQACNWDAAAAERSLGPWTAATRAAAEGLPPAQQAILLLSSPATLWR</sequence>
<reference evidence="2 3" key="1">
    <citation type="submission" date="2018-05" db="EMBL/GenBank/DDBJ databases">
        <title>Genomic Encyclopedia of Type Strains, Phase IV (KMG-IV): sequencing the most valuable type-strain genomes for metagenomic binning, comparative biology and taxonomic classification.</title>
        <authorList>
            <person name="Goeker M."/>
        </authorList>
    </citation>
    <scope>NUCLEOTIDE SEQUENCE [LARGE SCALE GENOMIC DNA]</scope>
    <source>
        <strain evidence="2 3">DSM 29661</strain>
    </source>
</reference>
<dbReference type="AlphaFoldDB" id="A0A318KY06"/>
<protein>
    <submittedName>
        <fullName evidence="2">Uncharacterized protein (DUF1800 family)</fullName>
    </submittedName>
</protein>
<comment type="caution">
    <text evidence="2">The sequence shown here is derived from an EMBL/GenBank/DDBJ whole genome shotgun (WGS) entry which is preliminary data.</text>
</comment>
<dbReference type="RefSeq" id="WP_110389117.1">
    <property type="nucleotide sequence ID" value="NZ_DALYFX010000071.1"/>
</dbReference>
<evidence type="ECO:0000313" key="3">
    <source>
        <dbReference type="Proteomes" id="UP000247555"/>
    </source>
</evidence>
<feature type="chain" id="PRO_5016440241" evidence="1">
    <location>
        <begin position="22"/>
        <end position="502"/>
    </location>
</feature>
<evidence type="ECO:0000313" key="2">
    <source>
        <dbReference type="EMBL" id="PXX81778.1"/>
    </source>
</evidence>
<dbReference type="Proteomes" id="UP000247555">
    <property type="component" value="Unassembled WGS sequence"/>
</dbReference>
<keyword evidence="3" id="KW-1185">Reference proteome</keyword>